<keyword evidence="2" id="KW-1185">Reference proteome</keyword>
<evidence type="ECO:0000313" key="1">
    <source>
        <dbReference type="EMBL" id="TWP50438.1"/>
    </source>
</evidence>
<dbReference type="OrthoDB" id="7995890at2"/>
<organism evidence="1 2">
    <name type="scientific">Lentzea tibetensis</name>
    <dbReference type="NCBI Taxonomy" id="2591470"/>
    <lineage>
        <taxon>Bacteria</taxon>
        <taxon>Bacillati</taxon>
        <taxon>Actinomycetota</taxon>
        <taxon>Actinomycetes</taxon>
        <taxon>Pseudonocardiales</taxon>
        <taxon>Pseudonocardiaceae</taxon>
        <taxon>Lentzea</taxon>
    </lineage>
</organism>
<dbReference type="Pfam" id="PF05402">
    <property type="entry name" value="PqqD"/>
    <property type="match status" value="1"/>
</dbReference>
<sequence>MDKPNQAFDVRFNNTPDGPILVRGHDAFELNDVGLAIWERCDGVHSQQDIVEEIQALYDVTYDQAEADVEFFLTELGKAHLLDE</sequence>
<gene>
    <name evidence="1" type="ORF">FKR81_19875</name>
</gene>
<dbReference type="RefSeq" id="WP_146353600.1">
    <property type="nucleotide sequence ID" value="NZ_VOBR01000012.1"/>
</dbReference>
<accession>A0A563ESB4</accession>
<proteinExistence type="predicted"/>
<reference evidence="1 2" key="1">
    <citation type="submission" date="2019-07" db="EMBL/GenBank/DDBJ databases">
        <title>Lentzea xizangensis sp. nov., isolated from Qinghai-Tibetan Plateau Soils.</title>
        <authorList>
            <person name="Huang J."/>
        </authorList>
    </citation>
    <scope>NUCLEOTIDE SEQUENCE [LARGE SCALE GENOMIC DNA]</scope>
    <source>
        <strain evidence="1 2">FXJ1.1311</strain>
    </source>
</reference>
<name>A0A563ESB4_9PSEU</name>
<dbReference type="Gene3D" id="1.10.10.1150">
    <property type="entry name" value="Coenzyme PQQ synthesis protein D (PqqD)"/>
    <property type="match status" value="1"/>
</dbReference>
<dbReference type="InterPro" id="IPR041881">
    <property type="entry name" value="PqqD_sf"/>
</dbReference>
<dbReference type="AlphaFoldDB" id="A0A563ESB4"/>
<protein>
    <submittedName>
        <fullName evidence="1">PqqD family protein</fullName>
    </submittedName>
</protein>
<dbReference type="EMBL" id="VOBR01000012">
    <property type="protein sequence ID" value="TWP50438.1"/>
    <property type="molecule type" value="Genomic_DNA"/>
</dbReference>
<dbReference type="Proteomes" id="UP000316639">
    <property type="component" value="Unassembled WGS sequence"/>
</dbReference>
<comment type="caution">
    <text evidence="1">The sequence shown here is derived from an EMBL/GenBank/DDBJ whole genome shotgun (WGS) entry which is preliminary data.</text>
</comment>
<evidence type="ECO:0000313" key="2">
    <source>
        <dbReference type="Proteomes" id="UP000316639"/>
    </source>
</evidence>
<dbReference type="InterPro" id="IPR008792">
    <property type="entry name" value="PQQD"/>
</dbReference>